<dbReference type="RefSeq" id="WP_169884905.1">
    <property type="nucleotide sequence ID" value="NZ_JAAQWG010000032.1"/>
</dbReference>
<gene>
    <name evidence="1" type="ORF">HBO38_20870</name>
</gene>
<dbReference type="Proteomes" id="UP000537729">
    <property type="component" value="Unassembled WGS sequence"/>
</dbReference>
<dbReference type="EMBL" id="JAAQWG010000032">
    <property type="protein sequence ID" value="NMY10886.1"/>
    <property type="molecule type" value="Genomic_DNA"/>
</dbReference>
<comment type="caution">
    <text evidence="1">The sequence shown here is derived from an EMBL/GenBank/DDBJ whole genome shotgun (WGS) entry which is preliminary data.</text>
</comment>
<organism evidence="1 2">
    <name type="scientific">Pseudomonas veronii</name>
    <dbReference type="NCBI Taxonomy" id="76761"/>
    <lineage>
        <taxon>Bacteria</taxon>
        <taxon>Pseudomonadati</taxon>
        <taxon>Pseudomonadota</taxon>
        <taxon>Gammaproteobacteria</taxon>
        <taxon>Pseudomonadales</taxon>
        <taxon>Pseudomonadaceae</taxon>
        <taxon>Pseudomonas</taxon>
    </lineage>
</organism>
<protein>
    <submittedName>
        <fullName evidence="1">Uncharacterized protein</fullName>
    </submittedName>
</protein>
<dbReference type="AlphaFoldDB" id="A0A7Y1A864"/>
<evidence type="ECO:0000313" key="2">
    <source>
        <dbReference type="Proteomes" id="UP000537729"/>
    </source>
</evidence>
<proteinExistence type="predicted"/>
<sequence>MRKVIADKGLLTTERDLSPYSERFLSARLYISAGLSKRLLSFFEMCKGIEQLHINLESSRDYVRLLGQMAAGDPIEVSERDMFAANERVDEARGTLLRRIETVNALGDKLDSDVAEEIKLI</sequence>
<accession>A0A7Y1A864</accession>
<evidence type="ECO:0000313" key="1">
    <source>
        <dbReference type="EMBL" id="NMY10886.1"/>
    </source>
</evidence>
<reference evidence="1 2" key="1">
    <citation type="journal article" date="2020" name="Front. Microbiol.">
        <title>Genetic Organization of the aprX-lipA2 Operon Affects the Proteolytic Potential of Pseudomonas Species in Milk.</title>
        <authorList>
            <person name="Maier C."/>
            <person name="Huptas C."/>
            <person name="von Neubeck M."/>
            <person name="Scherer S."/>
            <person name="Wenning M."/>
            <person name="Lucking G."/>
        </authorList>
    </citation>
    <scope>NUCLEOTIDE SEQUENCE [LARGE SCALE GENOMIC DNA]</scope>
    <source>
        <strain evidence="1 2">DSM 16272</strain>
    </source>
</reference>
<name>A0A7Y1A864_PSEVE</name>